<feature type="domain" description="Acyltransferase 3" evidence="2">
    <location>
        <begin position="10"/>
        <end position="357"/>
    </location>
</feature>
<evidence type="ECO:0000256" key="1">
    <source>
        <dbReference type="SAM" id="Phobius"/>
    </source>
</evidence>
<keyword evidence="1" id="KW-0472">Membrane</keyword>
<keyword evidence="1" id="KW-0812">Transmembrane</keyword>
<dbReference type="KEGG" id="rsi:Runsl_5061"/>
<sequence length="386" mass="46340">MIKNLQQREYYIDWIRVLAFMILIFFHCSMPFVSFNWEIKNLEHSPFLDRLIIWLHQWRLPLLFFISGVGVSFSLRKRSVLAFFGERIIRLFIPLLFSMFFTIPSQVYFERLQKRQIEEGYWNFYPTVWDMVPYPAGTLTWSHMWFVVYLFVFTMLLLPVFAFFKIDFIKKLKQKTDSFFNNPISNLLLSIPFILYYFSLYVRWPEQGSLLDDWFIFNSSITFYFFGFYLADLASFWDACEKYRKHFLIVSVICAVVLFWRYYWPVKLPKQQDASLYLYGLFNGLHIWAIILTVVGYARHYLNFSNQWLSYLTSAVYPFYILHQTVIVGIGYYIVQWNSPIIFKLVALIVGCFLSIVSFYHFIIRPFTLTRILFGLKPGQSGKEKS</sequence>
<dbReference type="Proteomes" id="UP000000493">
    <property type="component" value="Chromosome"/>
</dbReference>
<accession>A0A7U3ZQC0</accession>
<dbReference type="EMBL" id="CP002859">
    <property type="protein sequence ID" value="AEI51368.1"/>
    <property type="molecule type" value="Genomic_DNA"/>
</dbReference>
<keyword evidence="1" id="KW-1133">Transmembrane helix</keyword>
<feature type="transmembrane region" description="Helical" evidence="1">
    <location>
        <begin position="88"/>
        <end position="109"/>
    </location>
</feature>
<protein>
    <submittedName>
        <fullName evidence="3">Acyltransferase family protein</fullName>
    </submittedName>
</protein>
<name>A0A7U3ZQC0_RUNSL</name>
<dbReference type="RefSeq" id="WP_013930648.1">
    <property type="nucleotide sequence ID" value="NC_015703.1"/>
</dbReference>
<feature type="transmembrane region" description="Helical" evidence="1">
    <location>
        <begin position="309"/>
        <end position="335"/>
    </location>
</feature>
<feature type="transmembrane region" description="Helical" evidence="1">
    <location>
        <begin position="214"/>
        <end position="234"/>
    </location>
</feature>
<feature type="transmembrane region" description="Helical" evidence="1">
    <location>
        <begin position="57"/>
        <end position="76"/>
    </location>
</feature>
<dbReference type="InterPro" id="IPR050623">
    <property type="entry name" value="Glucan_succinyl_AcylTrfase"/>
</dbReference>
<feature type="transmembrane region" description="Helical" evidence="1">
    <location>
        <begin position="184"/>
        <end position="202"/>
    </location>
</feature>
<feature type="transmembrane region" description="Helical" evidence="1">
    <location>
        <begin position="246"/>
        <end position="264"/>
    </location>
</feature>
<proteinExistence type="predicted"/>
<dbReference type="PANTHER" id="PTHR36927">
    <property type="entry name" value="BLR4337 PROTEIN"/>
    <property type="match status" value="1"/>
</dbReference>
<organism evidence="3 4">
    <name type="scientific">Runella slithyformis (strain ATCC 29530 / DSM 19594 / LMG 11500 / NCIMB 11436 / LSU 4)</name>
    <dbReference type="NCBI Taxonomy" id="761193"/>
    <lineage>
        <taxon>Bacteria</taxon>
        <taxon>Pseudomonadati</taxon>
        <taxon>Bacteroidota</taxon>
        <taxon>Cytophagia</taxon>
        <taxon>Cytophagales</taxon>
        <taxon>Spirosomataceae</taxon>
        <taxon>Runella</taxon>
    </lineage>
</organism>
<dbReference type="InterPro" id="IPR002656">
    <property type="entry name" value="Acyl_transf_3_dom"/>
</dbReference>
<evidence type="ECO:0000313" key="3">
    <source>
        <dbReference type="EMBL" id="AEI51368.1"/>
    </source>
</evidence>
<keyword evidence="3" id="KW-0012">Acyltransferase</keyword>
<keyword evidence="3" id="KW-0808">Transferase</keyword>
<feature type="transmembrane region" description="Helical" evidence="1">
    <location>
        <begin position="341"/>
        <end position="363"/>
    </location>
</feature>
<feature type="transmembrane region" description="Helical" evidence="1">
    <location>
        <begin position="12"/>
        <end position="37"/>
    </location>
</feature>
<evidence type="ECO:0000313" key="4">
    <source>
        <dbReference type="Proteomes" id="UP000000493"/>
    </source>
</evidence>
<dbReference type="Pfam" id="PF01757">
    <property type="entry name" value="Acyl_transf_3"/>
    <property type="match status" value="1"/>
</dbReference>
<keyword evidence="4" id="KW-1185">Reference proteome</keyword>
<dbReference type="GO" id="GO:0016747">
    <property type="term" value="F:acyltransferase activity, transferring groups other than amino-acyl groups"/>
    <property type="evidence" value="ECO:0007669"/>
    <property type="project" value="InterPro"/>
</dbReference>
<dbReference type="AlphaFoldDB" id="A0A7U3ZQC0"/>
<dbReference type="PANTHER" id="PTHR36927:SF3">
    <property type="entry name" value="GLUCANS BIOSYNTHESIS PROTEIN C"/>
    <property type="match status" value="1"/>
</dbReference>
<evidence type="ECO:0000259" key="2">
    <source>
        <dbReference type="Pfam" id="PF01757"/>
    </source>
</evidence>
<feature type="transmembrane region" description="Helical" evidence="1">
    <location>
        <begin position="276"/>
        <end position="297"/>
    </location>
</feature>
<reference evidence="3 4" key="2">
    <citation type="journal article" date="2012" name="Stand. Genomic Sci.">
        <title>Complete genome sequence of the aquatic bacterium Runella slithyformis type strain (LSU 4(T)).</title>
        <authorList>
            <person name="Copeland A."/>
            <person name="Zhang X."/>
            <person name="Misra M."/>
            <person name="Lapidus A."/>
            <person name="Nolan M."/>
            <person name="Lucas S."/>
            <person name="Deshpande S."/>
            <person name="Cheng J.F."/>
            <person name="Tapia R."/>
            <person name="Goodwin L.A."/>
            <person name="Pitluck S."/>
            <person name="Liolios K."/>
            <person name="Pagani I."/>
            <person name="Ivanova N."/>
            <person name="Mikhailova N."/>
            <person name="Pati A."/>
            <person name="Chen A."/>
            <person name="Palaniappan K."/>
            <person name="Land M."/>
            <person name="Hauser L."/>
            <person name="Pan C."/>
            <person name="Jeffries C.D."/>
            <person name="Detter J.C."/>
            <person name="Brambilla E.M."/>
            <person name="Rohde M."/>
            <person name="Djao O.D."/>
            <person name="Goker M."/>
            <person name="Sikorski J."/>
            <person name="Tindall B.J."/>
            <person name="Woyke T."/>
            <person name="Bristow J."/>
            <person name="Eisen J.A."/>
            <person name="Markowitz V."/>
            <person name="Hugenholtz P."/>
            <person name="Kyrpides N.C."/>
            <person name="Klenk H.P."/>
            <person name="Mavromatis K."/>
        </authorList>
    </citation>
    <scope>NUCLEOTIDE SEQUENCE [LARGE SCALE GENOMIC DNA]</scope>
    <source>
        <strain evidence="4">ATCC 29530 / DSM 19594 / LMG 11500 / NCIMB 11436 / LSU 4</strain>
    </source>
</reference>
<reference evidence="4" key="1">
    <citation type="submission" date="2011-06" db="EMBL/GenBank/DDBJ databases">
        <title>The complete genome of chromosome of Runella slithyformis DSM 19594.</title>
        <authorList>
            <consortium name="US DOE Joint Genome Institute (JGI-PGF)"/>
            <person name="Lucas S."/>
            <person name="Han J."/>
            <person name="Lapidus A."/>
            <person name="Bruce D."/>
            <person name="Goodwin L."/>
            <person name="Pitluck S."/>
            <person name="Peters L."/>
            <person name="Kyrpides N."/>
            <person name="Mavromatis K."/>
            <person name="Ivanova N."/>
            <person name="Ovchinnikova G."/>
            <person name="Zhang X."/>
            <person name="Misra M."/>
            <person name="Detter J.C."/>
            <person name="Tapia R."/>
            <person name="Han C."/>
            <person name="Land M."/>
            <person name="Hauser L."/>
            <person name="Markowitz V."/>
            <person name="Cheng J.-F."/>
            <person name="Hugenholtz P."/>
            <person name="Woyke T."/>
            <person name="Wu D."/>
            <person name="Tindall B."/>
            <person name="Faehrich R."/>
            <person name="Brambilla E."/>
            <person name="Klenk H.-P."/>
            <person name="Eisen J.A."/>
        </authorList>
    </citation>
    <scope>NUCLEOTIDE SEQUENCE [LARGE SCALE GENOMIC DNA]</scope>
    <source>
        <strain evidence="4">ATCC 29530 / DSM 19594 / LMG 11500 / NCIMB 11436 / LSU 4</strain>
    </source>
</reference>
<gene>
    <name evidence="3" type="ordered locus">Runsl_5061</name>
</gene>
<feature type="transmembrane region" description="Helical" evidence="1">
    <location>
        <begin position="144"/>
        <end position="164"/>
    </location>
</feature>